<dbReference type="InterPro" id="IPR014509">
    <property type="entry name" value="YjdF-like"/>
</dbReference>
<keyword evidence="1" id="KW-0472">Membrane</keyword>
<accession>A0A6I1MSX5</accession>
<dbReference type="Pfam" id="PF09997">
    <property type="entry name" value="DUF2238"/>
    <property type="match status" value="1"/>
</dbReference>
<keyword evidence="1" id="KW-0812">Transmembrane</keyword>
<feature type="transmembrane region" description="Helical" evidence="1">
    <location>
        <begin position="34"/>
        <end position="55"/>
    </location>
</feature>
<feature type="transmembrane region" description="Helical" evidence="1">
    <location>
        <begin position="9"/>
        <end position="28"/>
    </location>
</feature>
<protein>
    <recommendedName>
        <fullName evidence="4">Membrane-spanning protein</fullName>
    </recommendedName>
</protein>
<proteinExistence type="predicted"/>
<name>A0A6I1MSX5_9CLOT</name>
<dbReference type="AlphaFoldDB" id="A0A6I1MSX5"/>
<dbReference type="Proteomes" id="UP000430345">
    <property type="component" value="Unassembled WGS sequence"/>
</dbReference>
<evidence type="ECO:0000313" key="2">
    <source>
        <dbReference type="EMBL" id="MPQ45267.1"/>
    </source>
</evidence>
<evidence type="ECO:0000256" key="1">
    <source>
        <dbReference type="SAM" id="Phobius"/>
    </source>
</evidence>
<evidence type="ECO:0008006" key="4">
    <source>
        <dbReference type="Google" id="ProtNLM"/>
    </source>
</evidence>
<dbReference type="RefSeq" id="WP_152892395.1">
    <property type="nucleotide sequence ID" value="NZ_WHJC01000546.1"/>
</dbReference>
<feature type="transmembrane region" description="Helical" evidence="1">
    <location>
        <begin position="163"/>
        <end position="181"/>
    </location>
</feature>
<organism evidence="2 3">
    <name type="scientific">Clostridium tarantellae</name>
    <dbReference type="NCBI Taxonomy" id="39493"/>
    <lineage>
        <taxon>Bacteria</taxon>
        <taxon>Bacillati</taxon>
        <taxon>Bacillota</taxon>
        <taxon>Clostridia</taxon>
        <taxon>Eubacteriales</taxon>
        <taxon>Clostridiaceae</taxon>
        <taxon>Clostridium</taxon>
    </lineage>
</organism>
<reference evidence="2 3" key="1">
    <citation type="submission" date="2019-10" db="EMBL/GenBank/DDBJ databases">
        <title>The Genome Sequence of Clostridium tarantellae Isolated from Fish Brain.</title>
        <authorList>
            <person name="Bano L."/>
            <person name="Kiel M."/>
            <person name="Sales G."/>
            <person name="Doxey A.C."/>
            <person name="Mansfield M.J."/>
            <person name="Schiavone M."/>
            <person name="Rossetto O."/>
            <person name="Pirazzini M."/>
            <person name="Dobrindt U."/>
            <person name="Montecucco C."/>
        </authorList>
    </citation>
    <scope>NUCLEOTIDE SEQUENCE [LARGE SCALE GENOMIC DNA]</scope>
    <source>
        <strain evidence="2 3">DSM 3997</strain>
    </source>
</reference>
<gene>
    <name evidence="2" type="ORF">GBZ86_16240</name>
</gene>
<sequence>MKKKLTYDIIFEIIFYILLFIYLIIGFIKKDTILLYGTVLTIITLMIPTIIMKVGKIKIPPLINFIIIGFIFISMFLAKVNNFYAIPNWDTFLHTLSGFLTFILGYMVFLYLNNYETKNINVKVIVVFCFVFAVSCAAFWEMWEFFTDRTFGLMAQVDLFDTMKDIITGSIFPLVMIRSLYKYLNGKKNRLYEDITSFMRDNNKK</sequence>
<evidence type="ECO:0000313" key="3">
    <source>
        <dbReference type="Proteomes" id="UP000430345"/>
    </source>
</evidence>
<dbReference type="EMBL" id="WHJC01000546">
    <property type="protein sequence ID" value="MPQ45267.1"/>
    <property type="molecule type" value="Genomic_DNA"/>
</dbReference>
<comment type="caution">
    <text evidence="2">The sequence shown here is derived from an EMBL/GenBank/DDBJ whole genome shotgun (WGS) entry which is preliminary data.</text>
</comment>
<feature type="transmembrane region" description="Helical" evidence="1">
    <location>
        <begin position="92"/>
        <end position="112"/>
    </location>
</feature>
<dbReference type="OrthoDB" id="4966203at2"/>
<feature type="transmembrane region" description="Helical" evidence="1">
    <location>
        <begin position="124"/>
        <end position="143"/>
    </location>
</feature>
<keyword evidence="3" id="KW-1185">Reference proteome</keyword>
<feature type="transmembrane region" description="Helical" evidence="1">
    <location>
        <begin position="62"/>
        <end position="80"/>
    </location>
</feature>
<keyword evidence="1" id="KW-1133">Transmembrane helix</keyword>